<keyword evidence="1" id="KW-0028">Amino-acid biosynthesis</keyword>
<comment type="caution">
    <text evidence="5">The sequence shown here is derived from an EMBL/GenBank/DDBJ whole genome shotgun (WGS) entry which is preliminary data.</text>
</comment>
<dbReference type="SUPFAM" id="SSF52402">
    <property type="entry name" value="Adenine nucleotide alpha hydrolases-like"/>
    <property type="match status" value="1"/>
</dbReference>
<evidence type="ECO:0000313" key="5">
    <source>
        <dbReference type="EMBL" id="KAK5168048.1"/>
    </source>
</evidence>
<feature type="domain" description="Glutamine amidotransferase type-2" evidence="4">
    <location>
        <begin position="2"/>
        <end position="192"/>
    </location>
</feature>
<dbReference type="Gene3D" id="3.60.20.10">
    <property type="entry name" value="Glutamine Phosphoribosylpyrophosphate, subunit 1, domain 1"/>
    <property type="match status" value="1"/>
</dbReference>
<evidence type="ECO:0000256" key="3">
    <source>
        <dbReference type="ARBA" id="ARBA00022962"/>
    </source>
</evidence>
<dbReference type="Pfam" id="PF13537">
    <property type="entry name" value="GATase_7"/>
    <property type="match status" value="1"/>
</dbReference>
<evidence type="ECO:0000256" key="2">
    <source>
        <dbReference type="ARBA" id="ARBA00022888"/>
    </source>
</evidence>
<dbReference type="InterPro" id="IPR001962">
    <property type="entry name" value="Asn_synthase"/>
</dbReference>
<keyword evidence="3" id="KW-0315">Glutamine amidotransferase</keyword>
<evidence type="ECO:0000259" key="4">
    <source>
        <dbReference type="PROSITE" id="PS51278"/>
    </source>
</evidence>
<dbReference type="GO" id="GO:0006529">
    <property type="term" value="P:asparagine biosynthetic process"/>
    <property type="evidence" value="ECO:0007669"/>
    <property type="project" value="UniProtKB-KW"/>
</dbReference>
<dbReference type="CDD" id="cd01991">
    <property type="entry name" value="Asn_synthase_B_C"/>
    <property type="match status" value="1"/>
</dbReference>
<keyword evidence="2" id="KW-0061">Asparagine biosynthesis</keyword>
<proteinExistence type="predicted"/>
<dbReference type="PANTHER" id="PTHR45937">
    <property type="entry name" value="ASPARAGINE SYNTHETASE DOMAIN-CONTAINING PROTEIN 1"/>
    <property type="match status" value="1"/>
</dbReference>
<reference evidence="5 6" key="1">
    <citation type="submission" date="2023-08" db="EMBL/GenBank/DDBJ databases">
        <title>Black Yeasts Isolated from many extreme environments.</title>
        <authorList>
            <person name="Coleine C."/>
            <person name="Stajich J.E."/>
            <person name="Selbmann L."/>
        </authorList>
    </citation>
    <scope>NUCLEOTIDE SEQUENCE [LARGE SCALE GENOMIC DNA]</scope>
    <source>
        <strain evidence="5 6">CCFEE 5935</strain>
    </source>
</reference>
<sequence length="593" mass="64762">MCGIFCSISRTAHIAPSPELQERLSSRGPDSARAVLISADEAELTLSSTVLSLRGSKTVTQPYQDNYKRHTLCWNGEAWSTDGKARTGNDTEAIHQLLVASVDSANEDDMTLDQSAARVATALSRVAGPYAFVFYNASRSRLYVGRDFLGRRSLLFRTTADGDLLFSSVSSGESELEWQELPADGVYCFALDTAMVPECTTRLFGTFSAGHCPFAFSNEGHDSVGQVAVIPMSTPAHSQHLALTALSPSVSRLEELLQDSLSLRVSNIPGPPGTEDSDGSISKLAVLFSGGLDCTVLARMAHDLLPAHEPIDLLNVAFENPRIHDASLGGVSAFELCPDRITGRASFAELQEVCPGRLWRFVAINVPYVETNEHRQTVISLMHPHNTEMDLSISFALYFAARGRGGVTRTADGDIVPYITSARVLLSGLGADELFGGYTRHATAYRRGGVPGLLDELELDVGRLGQRNLGRDDRVMSHWSREVRFPFLDEDLLSWALAAPVDEKYGLENPVADSLSFSPETEGSNMLEPGKKVLRCFAWKLGMEAVAKEKKRAVSIEEGCSDMCRLLNTMQIQFGARTAKMEKRKTKGTQLLF</sequence>
<dbReference type="PANTHER" id="PTHR45937:SF1">
    <property type="entry name" value="ASPARAGINE SYNTHETASE DOMAIN-CONTAINING PROTEIN 1"/>
    <property type="match status" value="1"/>
</dbReference>
<organism evidence="5 6">
    <name type="scientific">Saxophila tyrrhenica</name>
    <dbReference type="NCBI Taxonomy" id="1690608"/>
    <lineage>
        <taxon>Eukaryota</taxon>
        <taxon>Fungi</taxon>
        <taxon>Dikarya</taxon>
        <taxon>Ascomycota</taxon>
        <taxon>Pezizomycotina</taxon>
        <taxon>Dothideomycetes</taxon>
        <taxon>Dothideomycetidae</taxon>
        <taxon>Mycosphaerellales</taxon>
        <taxon>Extremaceae</taxon>
        <taxon>Saxophila</taxon>
    </lineage>
</organism>
<evidence type="ECO:0000256" key="1">
    <source>
        <dbReference type="ARBA" id="ARBA00022605"/>
    </source>
</evidence>
<dbReference type="GeneID" id="89927956"/>
<gene>
    <name evidence="5" type="ORF">LTR77_006616</name>
</gene>
<protein>
    <recommendedName>
        <fullName evidence="4">Glutamine amidotransferase type-2 domain-containing protein</fullName>
    </recommendedName>
</protein>
<dbReference type="SUPFAM" id="SSF56235">
    <property type="entry name" value="N-terminal nucleophile aminohydrolases (Ntn hydrolases)"/>
    <property type="match status" value="1"/>
</dbReference>
<keyword evidence="6" id="KW-1185">Reference proteome</keyword>
<accession>A0AAV9P5U3</accession>
<dbReference type="AlphaFoldDB" id="A0AAV9P5U3"/>
<dbReference type="GO" id="GO:0004066">
    <property type="term" value="F:asparagine synthase (glutamine-hydrolyzing) activity"/>
    <property type="evidence" value="ECO:0007669"/>
    <property type="project" value="InterPro"/>
</dbReference>
<dbReference type="Gene3D" id="3.40.50.620">
    <property type="entry name" value="HUPs"/>
    <property type="match status" value="1"/>
</dbReference>
<evidence type="ECO:0000313" key="6">
    <source>
        <dbReference type="Proteomes" id="UP001337655"/>
    </source>
</evidence>
<dbReference type="Pfam" id="PF00733">
    <property type="entry name" value="Asn_synthase"/>
    <property type="match status" value="2"/>
</dbReference>
<dbReference type="InterPro" id="IPR051857">
    <property type="entry name" value="Asn_synthetase_domain"/>
</dbReference>
<dbReference type="RefSeq" id="XP_064657658.1">
    <property type="nucleotide sequence ID" value="XM_064803857.1"/>
</dbReference>
<name>A0AAV9P5U3_9PEZI</name>
<dbReference type="EMBL" id="JAVRRT010000010">
    <property type="protein sequence ID" value="KAK5168048.1"/>
    <property type="molecule type" value="Genomic_DNA"/>
</dbReference>
<dbReference type="InterPro" id="IPR029055">
    <property type="entry name" value="Ntn_hydrolases_N"/>
</dbReference>
<dbReference type="InterPro" id="IPR014729">
    <property type="entry name" value="Rossmann-like_a/b/a_fold"/>
</dbReference>
<dbReference type="InterPro" id="IPR017932">
    <property type="entry name" value="GATase_2_dom"/>
</dbReference>
<dbReference type="PROSITE" id="PS51278">
    <property type="entry name" value="GATASE_TYPE_2"/>
    <property type="match status" value="1"/>
</dbReference>
<dbReference type="Proteomes" id="UP001337655">
    <property type="component" value="Unassembled WGS sequence"/>
</dbReference>